<evidence type="ECO:0000313" key="4">
    <source>
        <dbReference type="Proteomes" id="UP001281410"/>
    </source>
</evidence>
<dbReference type="EMBL" id="JANJYJ010000005">
    <property type="protein sequence ID" value="KAK3211237.1"/>
    <property type="molecule type" value="Genomic_DNA"/>
</dbReference>
<dbReference type="Proteomes" id="UP001281410">
    <property type="component" value="Unassembled WGS sequence"/>
</dbReference>
<organism evidence="3 4">
    <name type="scientific">Dipteronia sinensis</name>
    <dbReference type="NCBI Taxonomy" id="43782"/>
    <lineage>
        <taxon>Eukaryota</taxon>
        <taxon>Viridiplantae</taxon>
        <taxon>Streptophyta</taxon>
        <taxon>Embryophyta</taxon>
        <taxon>Tracheophyta</taxon>
        <taxon>Spermatophyta</taxon>
        <taxon>Magnoliopsida</taxon>
        <taxon>eudicotyledons</taxon>
        <taxon>Gunneridae</taxon>
        <taxon>Pentapetalae</taxon>
        <taxon>rosids</taxon>
        <taxon>malvids</taxon>
        <taxon>Sapindales</taxon>
        <taxon>Sapindaceae</taxon>
        <taxon>Hippocastanoideae</taxon>
        <taxon>Acereae</taxon>
        <taxon>Dipteronia</taxon>
    </lineage>
</organism>
<feature type="compositionally biased region" description="Polar residues" evidence="1">
    <location>
        <begin position="195"/>
        <end position="218"/>
    </location>
</feature>
<comment type="caution">
    <text evidence="3">The sequence shown here is derived from an EMBL/GenBank/DDBJ whole genome shotgun (WGS) entry which is preliminary data.</text>
</comment>
<reference evidence="3" key="1">
    <citation type="journal article" date="2023" name="Plant J.">
        <title>Genome sequences and population genomics provide insights into the demographic history, inbreeding, and mutation load of two 'living fossil' tree species of Dipteronia.</title>
        <authorList>
            <person name="Feng Y."/>
            <person name="Comes H.P."/>
            <person name="Chen J."/>
            <person name="Zhu S."/>
            <person name="Lu R."/>
            <person name="Zhang X."/>
            <person name="Li P."/>
            <person name="Qiu J."/>
            <person name="Olsen K.M."/>
            <person name="Qiu Y."/>
        </authorList>
    </citation>
    <scope>NUCLEOTIDE SEQUENCE</scope>
    <source>
        <strain evidence="3">NBL</strain>
    </source>
</reference>
<feature type="domain" description="Zinc knuckle CX2CX4HX4C" evidence="2">
    <location>
        <begin position="94"/>
        <end position="141"/>
    </location>
</feature>
<evidence type="ECO:0000256" key="1">
    <source>
        <dbReference type="SAM" id="MobiDB-lite"/>
    </source>
</evidence>
<dbReference type="Pfam" id="PF14392">
    <property type="entry name" value="zf-CCHC_4"/>
    <property type="match status" value="1"/>
</dbReference>
<dbReference type="PANTHER" id="PTHR31286:SF167">
    <property type="entry name" value="OS09G0268800 PROTEIN"/>
    <property type="match status" value="1"/>
</dbReference>
<keyword evidence="4" id="KW-1185">Reference proteome</keyword>
<evidence type="ECO:0000259" key="2">
    <source>
        <dbReference type="Pfam" id="PF14392"/>
    </source>
</evidence>
<dbReference type="PANTHER" id="PTHR31286">
    <property type="entry name" value="GLYCINE-RICH CELL WALL STRUCTURAL PROTEIN 1.8-LIKE"/>
    <property type="match status" value="1"/>
</dbReference>
<gene>
    <name evidence="3" type="ORF">Dsin_015943</name>
</gene>
<proteinExistence type="predicted"/>
<protein>
    <recommendedName>
        <fullName evidence="2">Zinc knuckle CX2CX4HX4C domain-containing protein</fullName>
    </recommendedName>
</protein>
<feature type="region of interest" description="Disordered" evidence="1">
    <location>
        <begin position="187"/>
        <end position="218"/>
    </location>
</feature>
<dbReference type="AlphaFoldDB" id="A0AAE0E591"/>
<sequence length="218" mass="24460">MKVIGKFWRVKEGFEIEAVTGNVFTFHFKTEDDHRRVISGCPWSFDNALMVPILCMTKKMGWFLGSMIGEVVEVDGGNAGEAGGKFMRVRVRIEIDKPLKMCLQIDILGDGVKTIMLLRYERLPNHCFKCGMVDHCRYECPSTVQSQVSNGVEIMLFGIWMRASTSFSKNKDKKRAMASFSKDLQRSTVAGEKGGSNQYMKSSANEEGSSTSTALLER</sequence>
<dbReference type="InterPro" id="IPR040256">
    <property type="entry name" value="At4g02000-like"/>
</dbReference>
<accession>A0AAE0E591</accession>
<evidence type="ECO:0000313" key="3">
    <source>
        <dbReference type="EMBL" id="KAK3211237.1"/>
    </source>
</evidence>
<dbReference type="InterPro" id="IPR025836">
    <property type="entry name" value="Zn_knuckle_CX2CX4HX4C"/>
</dbReference>
<name>A0AAE0E591_9ROSI</name>